<dbReference type="AlphaFoldDB" id="A0A6N9H998"/>
<accession>A0A6N9H998</accession>
<dbReference type="Pfam" id="PF07920">
    <property type="entry name" value="DUF1684"/>
    <property type="match status" value="1"/>
</dbReference>
<dbReference type="Proteomes" id="UP000469215">
    <property type="component" value="Unassembled WGS sequence"/>
</dbReference>
<comment type="caution">
    <text evidence="1">The sequence shown here is derived from an EMBL/GenBank/DDBJ whole genome shotgun (WGS) entry which is preliminary data.</text>
</comment>
<keyword evidence="2" id="KW-1185">Reference proteome</keyword>
<dbReference type="PANTHER" id="PTHR41913">
    <property type="entry name" value="DUF1684 DOMAIN-CONTAINING PROTEIN"/>
    <property type="match status" value="1"/>
</dbReference>
<proteinExistence type="predicted"/>
<dbReference type="PANTHER" id="PTHR41913:SF1">
    <property type="entry name" value="DUF1684 DOMAIN-CONTAINING PROTEIN"/>
    <property type="match status" value="1"/>
</dbReference>
<reference evidence="1 2" key="1">
    <citation type="submission" date="2020-01" db="EMBL/GenBank/DDBJ databases">
        <authorList>
            <person name="Deng T."/>
        </authorList>
    </citation>
    <scope>NUCLEOTIDE SEQUENCE [LARGE SCALE GENOMIC DNA]</scope>
    <source>
        <strain evidence="1 2">5221</strain>
    </source>
</reference>
<dbReference type="InterPro" id="IPR012467">
    <property type="entry name" value="DUF1684"/>
</dbReference>
<evidence type="ECO:0000313" key="2">
    <source>
        <dbReference type="Proteomes" id="UP000469215"/>
    </source>
</evidence>
<gene>
    <name evidence="1" type="ORF">GSY69_11715</name>
</gene>
<organism evidence="1 2">
    <name type="scientific">Brevibacterium rongguiense</name>
    <dbReference type="NCBI Taxonomy" id="2695267"/>
    <lineage>
        <taxon>Bacteria</taxon>
        <taxon>Bacillati</taxon>
        <taxon>Actinomycetota</taxon>
        <taxon>Actinomycetes</taxon>
        <taxon>Micrococcales</taxon>
        <taxon>Brevibacteriaceae</taxon>
        <taxon>Brevibacterium</taxon>
    </lineage>
</organism>
<protein>
    <submittedName>
        <fullName evidence="1">DUF1684 domain-containing protein</fullName>
    </submittedName>
</protein>
<evidence type="ECO:0000313" key="1">
    <source>
        <dbReference type="EMBL" id="MYM20609.1"/>
    </source>
</evidence>
<dbReference type="EMBL" id="WWEQ01000062">
    <property type="protein sequence ID" value="MYM20609.1"/>
    <property type="molecule type" value="Genomic_DNA"/>
</dbReference>
<name>A0A6N9H998_9MICO</name>
<dbReference type="RefSeq" id="WP_160954023.1">
    <property type="nucleotide sequence ID" value="NZ_WWEQ01000062.1"/>
</dbReference>
<sequence length="474" mass="50470">MEQYAAEWQEWHDARLADLAKPFGWLSVTGLIWLDEAVPAAWEDTPGSFVLDGEWVHFDLAPQASAGPATAALDLLSHPRADAEVRVVPGERLSARVGRDGSLSWIVADHQLFELLDRDGRAAIRRRDSKAPLLSRFVDVPTYEVDRRWAVGAQFERFDPPRAARIATAAPGLEMDEELTGEIRFELAGAPYRLLASGSPEAGLSVTFHDYTNGEGTEAWRRLSVGVPDAQGRVVLDFNRAVNYPMAFTPYATCPAPVAENFLPLEVTAGERRPTQTLSEGGVNTPLLLIDTGGDAQLEPFVAEWAGLGLDVTRADWHAGAPLPPLAGFEAVVVLGFDPERLAQAAPERAAALLECLSDAIGAGLPVVAAGTATRVLVSAVAEVAGSDAPSMVAGQVPTSAVSLAVSADVAEDALFRSLIGAPGEDGVGFIAVDELVEAAPDESRSAALLRTWLELAERFARLVHLRAGGVSRP</sequence>